<dbReference type="EMBL" id="KN822144">
    <property type="protein sequence ID" value="KIM54931.1"/>
    <property type="molecule type" value="Genomic_DNA"/>
</dbReference>
<evidence type="ECO:0000313" key="3">
    <source>
        <dbReference type="Proteomes" id="UP000053989"/>
    </source>
</evidence>
<reference evidence="2 3" key="1">
    <citation type="submission" date="2014-04" db="EMBL/GenBank/DDBJ databases">
        <authorList>
            <consortium name="DOE Joint Genome Institute"/>
            <person name="Kuo A."/>
            <person name="Kohler A."/>
            <person name="Nagy L.G."/>
            <person name="Floudas D."/>
            <person name="Copeland A."/>
            <person name="Barry K.W."/>
            <person name="Cichocki N."/>
            <person name="Veneault-Fourrey C."/>
            <person name="LaButti K."/>
            <person name="Lindquist E.A."/>
            <person name="Lipzen A."/>
            <person name="Lundell T."/>
            <person name="Morin E."/>
            <person name="Murat C."/>
            <person name="Sun H."/>
            <person name="Tunlid A."/>
            <person name="Henrissat B."/>
            <person name="Grigoriev I.V."/>
            <person name="Hibbett D.S."/>
            <person name="Martin F."/>
            <person name="Nordberg H.P."/>
            <person name="Cantor M.N."/>
            <person name="Hua S.X."/>
        </authorList>
    </citation>
    <scope>NUCLEOTIDE SEQUENCE [LARGE SCALE GENOMIC DNA]</scope>
    <source>
        <strain evidence="2 3">Foug A</strain>
    </source>
</reference>
<organism evidence="2 3">
    <name type="scientific">Scleroderma citrinum Foug A</name>
    <dbReference type="NCBI Taxonomy" id="1036808"/>
    <lineage>
        <taxon>Eukaryota</taxon>
        <taxon>Fungi</taxon>
        <taxon>Dikarya</taxon>
        <taxon>Basidiomycota</taxon>
        <taxon>Agaricomycotina</taxon>
        <taxon>Agaricomycetes</taxon>
        <taxon>Agaricomycetidae</taxon>
        <taxon>Boletales</taxon>
        <taxon>Sclerodermatineae</taxon>
        <taxon>Sclerodermataceae</taxon>
        <taxon>Scleroderma</taxon>
    </lineage>
</organism>
<reference evidence="3" key="2">
    <citation type="submission" date="2015-01" db="EMBL/GenBank/DDBJ databases">
        <title>Evolutionary Origins and Diversification of the Mycorrhizal Mutualists.</title>
        <authorList>
            <consortium name="DOE Joint Genome Institute"/>
            <consortium name="Mycorrhizal Genomics Consortium"/>
            <person name="Kohler A."/>
            <person name="Kuo A."/>
            <person name="Nagy L.G."/>
            <person name="Floudas D."/>
            <person name="Copeland A."/>
            <person name="Barry K.W."/>
            <person name="Cichocki N."/>
            <person name="Veneault-Fourrey C."/>
            <person name="LaButti K."/>
            <person name="Lindquist E.A."/>
            <person name="Lipzen A."/>
            <person name="Lundell T."/>
            <person name="Morin E."/>
            <person name="Murat C."/>
            <person name="Riley R."/>
            <person name="Ohm R."/>
            <person name="Sun H."/>
            <person name="Tunlid A."/>
            <person name="Henrissat B."/>
            <person name="Grigoriev I.V."/>
            <person name="Hibbett D.S."/>
            <person name="Martin F."/>
        </authorList>
    </citation>
    <scope>NUCLEOTIDE SEQUENCE [LARGE SCALE GENOMIC DNA]</scope>
    <source>
        <strain evidence="3">Foug A</strain>
    </source>
</reference>
<dbReference type="Proteomes" id="UP000053989">
    <property type="component" value="Unassembled WGS sequence"/>
</dbReference>
<accession>A0A0C3DFR4</accession>
<dbReference type="InParanoid" id="A0A0C3DFR4"/>
<feature type="region of interest" description="Disordered" evidence="1">
    <location>
        <begin position="62"/>
        <end position="83"/>
    </location>
</feature>
<dbReference type="AlphaFoldDB" id="A0A0C3DFR4"/>
<evidence type="ECO:0000313" key="2">
    <source>
        <dbReference type="EMBL" id="KIM54931.1"/>
    </source>
</evidence>
<name>A0A0C3DFR4_9AGAM</name>
<evidence type="ECO:0000256" key="1">
    <source>
        <dbReference type="SAM" id="MobiDB-lite"/>
    </source>
</evidence>
<keyword evidence="3" id="KW-1185">Reference proteome</keyword>
<proteinExistence type="predicted"/>
<sequence length="83" mass="9161">MLCHCNCRIWTSPERAPKRGSDVSVKVLCKRSLRTYSFVSRALSLVTTSSWNLAARPGLTLTTWPQNEPGASRSVPTVSTHSD</sequence>
<gene>
    <name evidence="2" type="ORF">SCLCIDRAFT_1221543</name>
</gene>
<protein>
    <submittedName>
        <fullName evidence="2">Uncharacterized protein</fullName>
    </submittedName>
</protein>
<feature type="compositionally biased region" description="Polar residues" evidence="1">
    <location>
        <begin position="74"/>
        <end position="83"/>
    </location>
</feature>
<dbReference type="HOGENOM" id="CLU_2543917_0_0_1"/>